<reference evidence="17" key="1">
    <citation type="submission" date="2011-02" db="EMBL/GenBank/DDBJ databases">
        <title>Complete sequence of Spirochaeta sp. Buddy.</title>
        <authorList>
            <person name="Lucas S."/>
            <person name="Copeland A."/>
            <person name="Lapidus A."/>
            <person name="Cheng J.-F."/>
            <person name="Goodwin L."/>
            <person name="Pitluck S."/>
            <person name="Zeytun A."/>
            <person name="Detter J.C."/>
            <person name="Han C."/>
            <person name="Tapia R."/>
            <person name="Land M."/>
            <person name="Hauser L."/>
            <person name="Kyrpides N."/>
            <person name="Ivanova N."/>
            <person name="Mikhailova N."/>
            <person name="Pagani I."/>
            <person name="Ritalahti K.M."/>
            <person name="Loeffler F.E."/>
            <person name="Woyke T."/>
        </authorList>
    </citation>
    <scope>NUCLEOTIDE SEQUENCE [LARGE SCALE GENOMIC DNA]</scope>
    <source>
        <strain evidence="17">ATCC BAA-1886 / DSM 22777 / Buddy</strain>
    </source>
</reference>
<dbReference type="Gene3D" id="3.20.20.70">
    <property type="entry name" value="Aldolase class I"/>
    <property type="match status" value="1"/>
</dbReference>
<dbReference type="GO" id="GO:0019877">
    <property type="term" value="P:diaminopimelate biosynthetic process"/>
    <property type="evidence" value="ECO:0007669"/>
    <property type="project" value="UniProtKB-UniRule"/>
</dbReference>
<keyword evidence="8 12" id="KW-0457">Lysine biosynthesis</keyword>
<keyword evidence="6 12" id="KW-0028">Amino-acid biosynthesis</keyword>
<dbReference type="OrthoDB" id="9782828at2"/>
<dbReference type="Proteomes" id="UP000008466">
    <property type="component" value="Chromosome"/>
</dbReference>
<feature type="site" description="Part of a proton relay during catalysis" evidence="12">
    <location>
        <position position="44"/>
    </location>
</feature>
<dbReference type="PROSITE" id="PS00665">
    <property type="entry name" value="DHDPS_1"/>
    <property type="match status" value="1"/>
</dbReference>
<comment type="catalytic activity">
    <reaction evidence="11 12">
        <text>L-aspartate 4-semialdehyde + pyruvate = (2S,4S)-4-hydroxy-2,3,4,5-tetrahydrodipicolinate + H2O + H(+)</text>
        <dbReference type="Rhea" id="RHEA:34171"/>
        <dbReference type="ChEBI" id="CHEBI:15361"/>
        <dbReference type="ChEBI" id="CHEBI:15377"/>
        <dbReference type="ChEBI" id="CHEBI:15378"/>
        <dbReference type="ChEBI" id="CHEBI:67139"/>
        <dbReference type="ChEBI" id="CHEBI:537519"/>
        <dbReference type="EC" id="4.3.3.7"/>
    </reaction>
</comment>
<evidence type="ECO:0000256" key="9">
    <source>
        <dbReference type="ARBA" id="ARBA00023239"/>
    </source>
</evidence>
<dbReference type="EC" id="4.3.3.7" evidence="4 12"/>
<evidence type="ECO:0000256" key="2">
    <source>
        <dbReference type="ARBA" id="ARBA00005120"/>
    </source>
</evidence>
<dbReference type="GO" id="GO:0008840">
    <property type="term" value="F:4-hydroxy-tetrahydrodipicolinate synthase activity"/>
    <property type="evidence" value="ECO:0007669"/>
    <property type="project" value="UniProtKB-UniRule"/>
</dbReference>
<evidence type="ECO:0000256" key="6">
    <source>
        <dbReference type="ARBA" id="ARBA00022605"/>
    </source>
</evidence>
<gene>
    <name evidence="12" type="primary">dapA</name>
    <name evidence="16" type="ordered locus">SpiBuddy_1119</name>
</gene>
<dbReference type="InterPro" id="IPR005263">
    <property type="entry name" value="DapA"/>
</dbReference>
<evidence type="ECO:0000256" key="11">
    <source>
        <dbReference type="ARBA" id="ARBA00047836"/>
    </source>
</evidence>
<accession>F0RVF2</accession>
<dbReference type="UniPathway" id="UPA00034">
    <property type="reaction ID" value="UER00017"/>
</dbReference>
<keyword evidence="9 12" id="KW-0456">Lyase</keyword>
<evidence type="ECO:0000313" key="17">
    <source>
        <dbReference type="Proteomes" id="UP000008466"/>
    </source>
</evidence>
<comment type="similarity">
    <text evidence="3 12 13">Belongs to the DapA family.</text>
</comment>
<dbReference type="SUPFAM" id="SSF51569">
    <property type="entry name" value="Aldolase"/>
    <property type="match status" value="1"/>
</dbReference>
<evidence type="ECO:0000256" key="3">
    <source>
        <dbReference type="ARBA" id="ARBA00007592"/>
    </source>
</evidence>
<evidence type="ECO:0000256" key="15">
    <source>
        <dbReference type="PIRSR" id="PIRSR001365-2"/>
    </source>
</evidence>
<sequence>MLHGVFTALVTPFSQNGTIDIGALKAIVQKQLESGIDGLVPIGTTGESPTLDSKEKELIIKTVAQLAKGKVPIIAGSGSNCTKSAIEATKIAKDAGADYTLQVAPYYNKPSEEGLYRHFVEIAEKGELPVVLYNIPGRSAVNMSVNLVLRLAQHPLIVADKEACGNMGQIQDLLHRKPSDFAVLSGDDALTLPMMVCGAQGIISVASNMFPSEMVKMTHAAAIGDFSTALEVYNWIYPFFVNQFIETNPVPVKTYMASKGMLEEVFRLPLVPLQASHKETLLATFKN</sequence>
<keyword evidence="10 12" id="KW-0704">Schiff base</keyword>
<keyword evidence="17" id="KW-1185">Reference proteome</keyword>
<keyword evidence="7 12" id="KW-0220">Diaminopimelate biosynthesis</keyword>
<evidence type="ECO:0000256" key="8">
    <source>
        <dbReference type="ARBA" id="ARBA00023154"/>
    </source>
</evidence>
<feature type="binding site" evidence="12 15">
    <location>
        <position position="45"/>
    </location>
    <ligand>
        <name>pyruvate</name>
        <dbReference type="ChEBI" id="CHEBI:15361"/>
    </ligand>
</feature>
<feature type="active site" description="Schiff-base intermediate with substrate" evidence="12 14">
    <location>
        <position position="161"/>
    </location>
</feature>
<dbReference type="HAMAP" id="MF_00418">
    <property type="entry name" value="DapA"/>
    <property type="match status" value="1"/>
</dbReference>
<evidence type="ECO:0000256" key="4">
    <source>
        <dbReference type="ARBA" id="ARBA00012086"/>
    </source>
</evidence>
<dbReference type="GO" id="GO:0009089">
    <property type="term" value="P:lysine biosynthetic process via diaminopimelate"/>
    <property type="evidence" value="ECO:0007669"/>
    <property type="project" value="UniProtKB-UniRule"/>
</dbReference>
<name>F0RVF2_SPHGB</name>
<dbReference type="CDD" id="cd00950">
    <property type="entry name" value="DHDPS"/>
    <property type="match status" value="1"/>
</dbReference>
<evidence type="ECO:0000256" key="13">
    <source>
        <dbReference type="PIRNR" id="PIRNR001365"/>
    </source>
</evidence>
<evidence type="ECO:0000256" key="10">
    <source>
        <dbReference type="ARBA" id="ARBA00023270"/>
    </source>
</evidence>
<evidence type="ECO:0000256" key="12">
    <source>
        <dbReference type="HAMAP-Rule" id="MF_00418"/>
    </source>
</evidence>
<evidence type="ECO:0000256" key="14">
    <source>
        <dbReference type="PIRSR" id="PIRSR001365-1"/>
    </source>
</evidence>
<dbReference type="KEGG" id="sbu:SpiBuddy_1119"/>
<dbReference type="PANTHER" id="PTHR12128">
    <property type="entry name" value="DIHYDRODIPICOLINATE SYNTHASE"/>
    <property type="match status" value="1"/>
</dbReference>
<dbReference type="AlphaFoldDB" id="F0RVF2"/>
<dbReference type="HOGENOM" id="CLU_049343_7_1_12"/>
<dbReference type="SMART" id="SM01130">
    <property type="entry name" value="DHDPS"/>
    <property type="match status" value="1"/>
</dbReference>
<protein>
    <recommendedName>
        <fullName evidence="4 12">4-hydroxy-tetrahydrodipicolinate synthase</fullName>
        <shortName evidence="12">HTPA synthase</shortName>
        <ecNumber evidence="4 12">4.3.3.7</ecNumber>
    </recommendedName>
</protein>
<dbReference type="PRINTS" id="PR00146">
    <property type="entry name" value="DHPICSNTHASE"/>
</dbReference>
<dbReference type="GO" id="GO:0005829">
    <property type="term" value="C:cytosol"/>
    <property type="evidence" value="ECO:0007669"/>
    <property type="project" value="TreeGrafter"/>
</dbReference>
<evidence type="ECO:0000313" key="16">
    <source>
        <dbReference type="EMBL" id="ADY12944.1"/>
    </source>
</evidence>
<feature type="site" description="Part of a proton relay during catalysis" evidence="12">
    <location>
        <position position="107"/>
    </location>
</feature>
<feature type="binding site" evidence="12 15">
    <location>
        <position position="203"/>
    </location>
    <ligand>
        <name>pyruvate</name>
        <dbReference type="ChEBI" id="CHEBI:15361"/>
    </ligand>
</feature>
<dbReference type="RefSeq" id="WP_013606795.1">
    <property type="nucleotide sequence ID" value="NC_015152.1"/>
</dbReference>
<dbReference type="InterPro" id="IPR013785">
    <property type="entry name" value="Aldolase_TIM"/>
</dbReference>
<dbReference type="STRING" id="158189.SpiBuddy_1119"/>
<comment type="subcellular location">
    <subcellularLocation>
        <location evidence="12">Cytoplasm</location>
    </subcellularLocation>
</comment>
<dbReference type="InterPro" id="IPR002220">
    <property type="entry name" value="DapA-like"/>
</dbReference>
<feature type="active site" description="Proton donor/acceptor" evidence="12 14">
    <location>
        <position position="133"/>
    </location>
</feature>
<dbReference type="PANTHER" id="PTHR12128:SF66">
    <property type="entry name" value="4-HYDROXY-2-OXOGLUTARATE ALDOLASE, MITOCHONDRIAL"/>
    <property type="match status" value="1"/>
</dbReference>
<keyword evidence="5 12" id="KW-0963">Cytoplasm</keyword>
<dbReference type="PIRSF" id="PIRSF001365">
    <property type="entry name" value="DHDPS"/>
    <property type="match status" value="1"/>
</dbReference>
<comment type="function">
    <text evidence="1 12">Catalyzes the condensation of (S)-aspartate-beta-semialdehyde [(S)-ASA] and pyruvate to 4-hydroxy-tetrahydrodipicolinate (HTPA).</text>
</comment>
<dbReference type="NCBIfam" id="TIGR00674">
    <property type="entry name" value="dapA"/>
    <property type="match status" value="1"/>
</dbReference>
<comment type="subunit">
    <text evidence="12">Homotetramer; dimer of dimers.</text>
</comment>
<organism evidence="16 17">
    <name type="scientific">Sphaerochaeta globosa (strain ATCC BAA-1886 / DSM 22777 / Buddy)</name>
    <name type="common">Spirochaeta sp. (strain Buddy)</name>
    <dbReference type="NCBI Taxonomy" id="158189"/>
    <lineage>
        <taxon>Bacteria</taxon>
        <taxon>Pseudomonadati</taxon>
        <taxon>Spirochaetota</taxon>
        <taxon>Spirochaetia</taxon>
        <taxon>Spirochaetales</taxon>
        <taxon>Sphaerochaetaceae</taxon>
        <taxon>Sphaerochaeta</taxon>
    </lineage>
</organism>
<dbReference type="InterPro" id="IPR020624">
    <property type="entry name" value="Schiff_base-form_aldolases_CS"/>
</dbReference>
<dbReference type="EMBL" id="CP002541">
    <property type="protein sequence ID" value="ADY12944.1"/>
    <property type="molecule type" value="Genomic_DNA"/>
</dbReference>
<dbReference type="eggNOG" id="COG0329">
    <property type="taxonomic scope" value="Bacteria"/>
</dbReference>
<dbReference type="Pfam" id="PF00701">
    <property type="entry name" value="DHDPS"/>
    <property type="match status" value="1"/>
</dbReference>
<comment type="pathway">
    <text evidence="2 12">Amino-acid biosynthesis; L-lysine biosynthesis via DAP pathway; (S)-tetrahydrodipicolinate from L-aspartate: step 3/4.</text>
</comment>
<evidence type="ECO:0000256" key="1">
    <source>
        <dbReference type="ARBA" id="ARBA00003294"/>
    </source>
</evidence>
<proteinExistence type="inferred from homology"/>
<evidence type="ECO:0000256" key="7">
    <source>
        <dbReference type="ARBA" id="ARBA00022915"/>
    </source>
</evidence>
<evidence type="ECO:0000256" key="5">
    <source>
        <dbReference type="ARBA" id="ARBA00022490"/>
    </source>
</evidence>
<comment type="caution">
    <text evidence="12">Was originally thought to be a dihydrodipicolinate synthase (DHDPS), catalyzing the condensation of (S)-aspartate-beta-semialdehyde [(S)-ASA] and pyruvate to dihydrodipicolinate (DHDP). However, it was shown in E.coli that the product of the enzymatic reaction is not dihydrodipicolinate but in fact (4S)-4-hydroxy-2,3,4,5-tetrahydro-(2S)-dipicolinic acid (HTPA), and that the consecutive dehydration reaction leading to DHDP is not spontaneous but catalyzed by DapB.</text>
</comment>